<keyword evidence="3" id="KW-0675">Receptor</keyword>
<dbReference type="PANTHER" id="PTHR42928">
    <property type="entry name" value="TRICARBOXYLATE-BINDING PROTEIN"/>
    <property type="match status" value="1"/>
</dbReference>
<dbReference type="InterPro" id="IPR005064">
    <property type="entry name" value="BUG"/>
</dbReference>
<dbReference type="PROSITE" id="PS51257">
    <property type="entry name" value="PROKAR_LIPOPROTEIN"/>
    <property type="match status" value="1"/>
</dbReference>
<sequence length="338" mass="36906">MQMRKSIALSLMLLCSMGLIAGCGTKETPATAVEKYPNKTITLIVPYAAGGSNDMMVRAMEKVAQKHLGQPVIIKNMPGGGGLLGWNELVESEADGYTLGTVAPSALLHAMYGISGYHYPSALDPLVQVMELPVVAVVRSDQPWNNMTDLIDFAKQYPEKIKFGHSGLGAATHVVGEMVVLNSGANLVQVPFKGESESLAALLGGHTQLMFCAPSTINEHVKAGKVKVLGVTSTKRMTDPMFSHVPTLQEQGIDVVFTFWYGLAAHKGMPPEIKAKLLAGLEKTVNDPEYMENMKKMGMDVEYLNHEDFFKKWLQETRRLQKVVKESGVAEKIAEQKK</sequence>
<dbReference type="Gene3D" id="3.40.190.10">
    <property type="entry name" value="Periplasmic binding protein-like II"/>
    <property type="match status" value="1"/>
</dbReference>
<dbReference type="CDD" id="cd07012">
    <property type="entry name" value="PBP2_Bug_TTT"/>
    <property type="match status" value="1"/>
</dbReference>
<accession>A0A1G9XFV9</accession>
<comment type="similarity">
    <text evidence="1">Belongs to the UPF0065 (bug) family.</text>
</comment>
<dbReference type="PIRSF" id="PIRSF017082">
    <property type="entry name" value="YflP"/>
    <property type="match status" value="1"/>
</dbReference>
<keyword evidence="4" id="KW-1185">Reference proteome</keyword>
<dbReference type="Proteomes" id="UP000214880">
    <property type="component" value="Unassembled WGS sequence"/>
</dbReference>
<dbReference type="AlphaFoldDB" id="A0A1G9XFV9"/>
<dbReference type="Gene3D" id="3.40.190.150">
    <property type="entry name" value="Bordetella uptake gene, domain 1"/>
    <property type="match status" value="1"/>
</dbReference>
<feature type="chain" id="PRO_5039537118" evidence="2">
    <location>
        <begin position="22"/>
        <end position="338"/>
    </location>
</feature>
<name>A0A1G9XFV9_9FIRM</name>
<feature type="signal peptide" evidence="2">
    <location>
        <begin position="1"/>
        <end position="21"/>
    </location>
</feature>
<gene>
    <name evidence="3" type="ORF">SAMN04488502_10988</name>
</gene>
<evidence type="ECO:0000256" key="1">
    <source>
        <dbReference type="ARBA" id="ARBA00006987"/>
    </source>
</evidence>
<evidence type="ECO:0000313" key="4">
    <source>
        <dbReference type="Proteomes" id="UP000214880"/>
    </source>
</evidence>
<evidence type="ECO:0000256" key="2">
    <source>
        <dbReference type="SAM" id="SignalP"/>
    </source>
</evidence>
<keyword evidence="2" id="KW-0732">Signal</keyword>
<dbReference type="EMBL" id="FNHB01000009">
    <property type="protein sequence ID" value="SDM95624.1"/>
    <property type="molecule type" value="Genomic_DNA"/>
</dbReference>
<reference evidence="3 4" key="1">
    <citation type="submission" date="2016-10" db="EMBL/GenBank/DDBJ databases">
        <authorList>
            <person name="de Groot N.N."/>
        </authorList>
    </citation>
    <scope>NUCLEOTIDE SEQUENCE [LARGE SCALE GENOMIC DNA]</scope>
    <source>
        <strain evidence="3 4">DSM 1736</strain>
    </source>
</reference>
<dbReference type="InterPro" id="IPR042100">
    <property type="entry name" value="Bug_dom1"/>
</dbReference>
<dbReference type="Pfam" id="PF03401">
    <property type="entry name" value="TctC"/>
    <property type="match status" value="1"/>
</dbReference>
<organism evidence="3 4">
    <name type="scientific">Dendrosporobacter quercicolus</name>
    <dbReference type="NCBI Taxonomy" id="146817"/>
    <lineage>
        <taxon>Bacteria</taxon>
        <taxon>Bacillati</taxon>
        <taxon>Bacillota</taxon>
        <taxon>Negativicutes</taxon>
        <taxon>Selenomonadales</taxon>
        <taxon>Sporomusaceae</taxon>
        <taxon>Dendrosporobacter</taxon>
    </lineage>
</organism>
<proteinExistence type="inferred from homology"/>
<protein>
    <submittedName>
        <fullName evidence="3">Tripartite-type tricarboxylate transporter, receptor component TctC</fullName>
    </submittedName>
</protein>
<dbReference type="STRING" id="146817.SAMN04488502_10988"/>
<dbReference type="PANTHER" id="PTHR42928:SF5">
    <property type="entry name" value="BLR1237 PROTEIN"/>
    <property type="match status" value="1"/>
</dbReference>
<dbReference type="SUPFAM" id="SSF53850">
    <property type="entry name" value="Periplasmic binding protein-like II"/>
    <property type="match status" value="1"/>
</dbReference>
<evidence type="ECO:0000313" key="3">
    <source>
        <dbReference type="EMBL" id="SDM95624.1"/>
    </source>
</evidence>